<reference evidence="1" key="1">
    <citation type="submission" date="2022-03" db="EMBL/GenBank/DDBJ databases">
        <title>Sea Food Isolates.</title>
        <authorList>
            <person name="Li c."/>
        </authorList>
    </citation>
    <scope>NUCLEOTIDE SEQUENCE</scope>
    <source>
        <strain evidence="1">19MO03SA05</strain>
    </source>
</reference>
<gene>
    <name evidence="1" type="ORF">MRM63_08580</name>
</gene>
<dbReference type="AlphaFoldDB" id="A0AAU6VB33"/>
<evidence type="ECO:0000313" key="1">
    <source>
        <dbReference type="EMBL" id="XAG83634.1"/>
    </source>
</evidence>
<organism evidence="1">
    <name type="scientific">bacterium 19MO03SA05</name>
    <dbReference type="NCBI Taxonomy" id="2920620"/>
    <lineage>
        <taxon>Bacteria</taxon>
    </lineage>
</organism>
<proteinExistence type="predicted"/>
<dbReference type="Pfam" id="PF08795">
    <property type="entry name" value="DUF1796"/>
    <property type="match status" value="1"/>
</dbReference>
<dbReference type="EMBL" id="CP095350">
    <property type="protein sequence ID" value="XAG83634.1"/>
    <property type="molecule type" value="Genomic_DNA"/>
</dbReference>
<sequence length="203" mass="23750">MDITGLSGKRTALDVIGTQKLECLIHVLSTRFSDIFLEENLREQTNSDEVFKRIRDTHTDYISIHDFPPNAESISSEYPAFKTRFDKHVDTFFHDIQHYRRVLFILNLEMAPTERDYTDDLNTLESKLPVLRKILDTLCNNENNQLLVATYHKTLLSLKIPRTHIVLKHSEWKEFMRGAELEAWQGWLDGITIAEASRTYRPV</sequence>
<accession>A0AAU6VB33</accession>
<protein>
    <submittedName>
        <fullName evidence="1">Uncharacterized protein</fullName>
    </submittedName>
</protein>
<dbReference type="InterPro" id="IPR014903">
    <property type="entry name" value="DUF1796"/>
</dbReference>
<name>A0AAU6VB33_UNCXX</name>